<reference evidence="2 3" key="1">
    <citation type="submission" date="2018-11" db="EMBL/GenBank/DDBJ databases">
        <authorList>
            <person name="Wuyts S."/>
        </authorList>
    </citation>
    <scope>NUCLEOTIDE SEQUENCE [LARGE SCALE GENOMIC DNA]</scope>
    <source>
        <strain evidence="2">Lactobacillus mudanjiangensis AMBF249</strain>
    </source>
</reference>
<keyword evidence="1" id="KW-0812">Transmembrane</keyword>
<dbReference type="Proteomes" id="UP000289996">
    <property type="component" value="Unassembled WGS sequence"/>
</dbReference>
<dbReference type="Pfam" id="PF11193">
    <property type="entry name" value="DUF2812"/>
    <property type="match status" value="1"/>
</dbReference>
<evidence type="ECO:0000313" key="3">
    <source>
        <dbReference type="Proteomes" id="UP000289996"/>
    </source>
</evidence>
<dbReference type="InterPro" id="IPR021359">
    <property type="entry name" value="DUF2812"/>
</dbReference>
<feature type="transmembrane region" description="Helical" evidence="1">
    <location>
        <begin position="116"/>
        <end position="136"/>
    </location>
</feature>
<organism evidence="2 3">
    <name type="scientific">Lactiplantibacillus mudanjiangensis</name>
    <dbReference type="NCBI Taxonomy" id="1296538"/>
    <lineage>
        <taxon>Bacteria</taxon>
        <taxon>Bacillati</taxon>
        <taxon>Bacillota</taxon>
        <taxon>Bacilli</taxon>
        <taxon>Lactobacillales</taxon>
        <taxon>Lactobacillaceae</taxon>
        <taxon>Lactiplantibacillus</taxon>
    </lineage>
</organism>
<gene>
    <name evidence="2" type="ORF">MUDAN_MDHGFNIF_01980</name>
</gene>
<sequence>MMLKTHKLFLIWQSDKEAQYLTDMLHQGYKLRKARFITQTFEKTQSTDGTIQLDYQTDSDLTDYLAIAKAAGWELLTTYPALQGKWLYLYHPDVQAQLYTDQQSRIDLFTRIRNHWTAFGVLMILLLIGPSFMNQMTLSRSIAPMILIIAYLYNFVNLTYRIHILKNTTKDL</sequence>
<dbReference type="EMBL" id="UYIG01000196">
    <property type="protein sequence ID" value="VDG30429.1"/>
    <property type="molecule type" value="Genomic_DNA"/>
</dbReference>
<keyword evidence="1" id="KW-0472">Membrane</keyword>
<dbReference type="OrthoDB" id="2317427at2"/>
<protein>
    <recommendedName>
        <fullName evidence="4">DUF2812 domain-containing protein</fullName>
    </recommendedName>
</protein>
<evidence type="ECO:0008006" key="4">
    <source>
        <dbReference type="Google" id="ProtNLM"/>
    </source>
</evidence>
<accession>A0A660E6L0</accession>
<keyword evidence="1" id="KW-1133">Transmembrane helix</keyword>
<dbReference type="RefSeq" id="WP_130843387.1">
    <property type="nucleotide sequence ID" value="NZ_UYIG01000196.1"/>
</dbReference>
<evidence type="ECO:0000256" key="1">
    <source>
        <dbReference type="SAM" id="Phobius"/>
    </source>
</evidence>
<name>A0A660E6L0_9LACO</name>
<proteinExistence type="predicted"/>
<feature type="transmembrane region" description="Helical" evidence="1">
    <location>
        <begin position="142"/>
        <end position="160"/>
    </location>
</feature>
<dbReference type="AlphaFoldDB" id="A0A660E6L0"/>
<keyword evidence="3" id="KW-1185">Reference proteome</keyword>
<evidence type="ECO:0000313" key="2">
    <source>
        <dbReference type="EMBL" id="VDG30429.1"/>
    </source>
</evidence>